<evidence type="ECO:0000313" key="1">
    <source>
        <dbReference type="EMBL" id="GBP31238.1"/>
    </source>
</evidence>
<dbReference type="Proteomes" id="UP000299102">
    <property type="component" value="Unassembled WGS sequence"/>
</dbReference>
<dbReference type="InterPro" id="IPR027417">
    <property type="entry name" value="P-loop_NTPase"/>
</dbReference>
<name>A0A4C1UXP8_EUMVA</name>
<dbReference type="AlphaFoldDB" id="A0A4C1UXP8"/>
<dbReference type="Gene3D" id="3.40.50.300">
    <property type="entry name" value="P-loop containing nucleotide triphosphate hydrolases"/>
    <property type="match status" value="1"/>
</dbReference>
<organism evidence="1 2">
    <name type="scientific">Eumeta variegata</name>
    <name type="common">Bagworm moth</name>
    <name type="synonym">Eumeta japonica</name>
    <dbReference type="NCBI Taxonomy" id="151549"/>
    <lineage>
        <taxon>Eukaryota</taxon>
        <taxon>Metazoa</taxon>
        <taxon>Ecdysozoa</taxon>
        <taxon>Arthropoda</taxon>
        <taxon>Hexapoda</taxon>
        <taxon>Insecta</taxon>
        <taxon>Pterygota</taxon>
        <taxon>Neoptera</taxon>
        <taxon>Endopterygota</taxon>
        <taxon>Lepidoptera</taxon>
        <taxon>Glossata</taxon>
        <taxon>Ditrysia</taxon>
        <taxon>Tineoidea</taxon>
        <taxon>Psychidae</taxon>
        <taxon>Oiketicinae</taxon>
        <taxon>Eumeta</taxon>
    </lineage>
</organism>
<dbReference type="EMBL" id="BGZK01000243">
    <property type="protein sequence ID" value="GBP31238.1"/>
    <property type="molecule type" value="Genomic_DNA"/>
</dbReference>
<sequence length="145" mass="17173">MFELDKSAINIGKATKTDLRAKNETSPHIITTQEGKKLKKKIRSEKIIKEFIRRNEEDYRDESDWMLSEDFRCNFKFLWRPVRTVCGKSIRLELNKIRSGDYYKRAISLVECSALERVNMNEVFEEAVRAALKKKPVNKRVCHYL</sequence>
<gene>
    <name evidence="1" type="ORF">EVAR_21518_1</name>
</gene>
<keyword evidence="2" id="KW-1185">Reference proteome</keyword>
<accession>A0A4C1UXP8</accession>
<reference evidence="1 2" key="1">
    <citation type="journal article" date="2019" name="Commun. Biol.">
        <title>The bagworm genome reveals a unique fibroin gene that provides high tensile strength.</title>
        <authorList>
            <person name="Kono N."/>
            <person name="Nakamura H."/>
            <person name="Ohtoshi R."/>
            <person name="Tomita M."/>
            <person name="Numata K."/>
            <person name="Arakawa K."/>
        </authorList>
    </citation>
    <scope>NUCLEOTIDE SEQUENCE [LARGE SCALE GENOMIC DNA]</scope>
</reference>
<comment type="caution">
    <text evidence="1">The sequence shown here is derived from an EMBL/GenBank/DDBJ whole genome shotgun (WGS) entry which is preliminary data.</text>
</comment>
<evidence type="ECO:0000313" key="2">
    <source>
        <dbReference type="Proteomes" id="UP000299102"/>
    </source>
</evidence>
<dbReference type="OrthoDB" id="7463557at2759"/>
<protein>
    <submittedName>
        <fullName evidence="1">Uncharacterized protein</fullName>
    </submittedName>
</protein>
<proteinExistence type="predicted"/>